<dbReference type="InterPro" id="IPR007498">
    <property type="entry name" value="PqiA-like"/>
</dbReference>
<keyword evidence="2" id="KW-0812">Transmembrane</keyword>
<keyword evidence="2" id="KW-1133">Transmembrane helix</keyword>
<feature type="region of interest" description="Disordered" evidence="1">
    <location>
        <begin position="211"/>
        <end position="231"/>
    </location>
</feature>
<feature type="transmembrane region" description="Helical" evidence="2">
    <location>
        <begin position="148"/>
        <end position="166"/>
    </location>
</feature>
<feature type="transmembrane region" description="Helical" evidence="2">
    <location>
        <begin position="102"/>
        <end position="127"/>
    </location>
</feature>
<name>A0A239F780_9BURK</name>
<feature type="transmembrane region" description="Helical" evidence="2">
    <location>
        <begin position="178"/>
        <end position="199"/>
    </location>
</feature>
<dbReference type="OrthoDB" id="9807787at2"/>
<dbReference type="AlphaFoldDB" id="A0A239F780"/>
<dbReference type="RefSeq" id="WP_143131168.1">
    <property type="nucleotide sequence ID" value="NZ_FZOT01000003.1"/>
</dbReference>
<dbReference type="Pfam" id="PF04403">
    <property type="entry name" value="PqiA"/>
    <property type="match status" value="1"/>
</dbReference>
<proteinExistence type="predicted"/>
<evidence type="ECO:0000313" key="3">
    <source>
        <dbReference type="EMBL" id="SNS52900.1"/>
    </source>
</evidence>
<protein>
    <submittedName>
        <fullName evidence="3">Paraquat-inducible protein A</fullName>
    </submittedName>
</protein>
<sequence>MSDNQTALLHHQHMIACRHCDLLQAEVPLQRDSDAHCVRCGALLYRGAGKRLEWMLALTLGSAVLLVVSNLFPIAELQVQGAYNSTTLAGTVVALADQGRPLVAVLVLLTTILIPALELVALLYMLVPLRLGRVTLDLPLAFRLLLMLHPWSMMEVFLLAILVTLVKLADIATIVPGISLWSFAALIVLFTGISATFSVRDFWTWVAERGQDGEGGRAGADASAAGMQGQG</sequence>
<feature type="transmembrane region" description="Helical" evidence="2">
    <location>
        <begin position="54"/>
        <end position="75"/>
    </location>
</feature>
<evidence type="ECO:0000256" key="2">
    <source>
        <dbReference type="SAM" id="Phobius"/>
    </source>
</evidence>
<gene>
    <name evidence="3" type="ORF">SAMN06265795_103225</name>
</gene>
<evidence type="ECO:0000313" key="4">
    <source>
        <dbReference type="Proteomes" id="UP000198284"/>
    </source>
</evidence>
<accession>A0A239F780</accession>
<organism evidence="3 4">
    <name type="scientific">Noviherbaspirillum humi</name>
    <dbReference type="NCBI Taxonomy" id="1688639"/>
    <lineage>
        <taxon>Bacteria</taxon>
        <taxon>Pseudomonadati</taxon>
        <taxon>Pseudomonadota</taxon>
        <taxon>Betaproteobacteria</taxon>
        <taxon>Burkholderiales</taxon>
        <taxon>Oxalobacteraceae</taxon>
        <taxon>Noviherbaspirillum</taxon>
    </lineage>
</organism>
<keyword evidence="2" id="KW-0472">Membrane</keyword>
<evidence type="ECO:0000256" key="1">
    <source>
        <dbReference type="SAM" id="MobiDB-lite"/>
    </source>
</evidence>
<reference evidence="3 4" key="1">
    <citation type="submission" date="2017-06" db="EMBL/GenBank/DDBJ databases">
        <authorList>
            <person name="Kim H.J."/>
            <person name="Triplett B.A."/>
        </authorList>
    </citation>
    <scope>NUCLEOTIDE SEQUENCE [LARGE SCALE GENOMIC DNA]</scope>
    <source>
        <strain evidence="3 4">U15</strain>
    </source>
</reference>
<dbReference type="Proteomes" id="UP000198284">
    <property type="component" value="Unassembled WGS sequence"/>
</dbReference>
<feature type="compositionally biased region" description="Low complexity" evidence="1">
    <location>
        <begin position="219"/>
        <end position="231"/>
    </location>
</feature>
<dbReference type="EMBL" id="FZOT01000003">
    <property type="protein sequence ID" value="SNS52900.1"/>
    <property type="molecule type" value="Genomic_DNA"/>
</dbReference>
<keyword evidence="4" id="KW-1185">Reference proteome</keyword>